<name>A0A0F0CMY6_9BACT</name>
<dbReference type="EMBL" id="JYNY01000313">
    <property type="protein sequence ID" value="KJJ84642.1"/>
    <property type="molecule type" value="Genomic_DNA"/>
</dbReference>
<sequence length="59" mass="6844">MQISFNIDEELKKCKTIEELTGKNGLFKRMLKEITEQILDAYLKVNEKSIVKAQENSIV</sequence>
<organism evidence="1 2">
    <name type="scientific">Candidatus Omnitrophus magneticus</name>
    <dbReference type="NCBI Taxonomy" id="1609969"/>
    <lineage>
        <taxon>Bacteria</taxon>
        <taxon>Pseudomonadati</taxon>
        <taxon>Candidatus Omnitrophota</taxon>
        <taxon>Candidatus Omnitrophus</taxon>
    </lineage>
</organism>
<comment type="caution">
    <text evidence="1">The sequence shown here is derived from an EMBL/GenBank/DDBJ whole genome shotgun (WGS) entry which is preliminary data.</text>
</comment>
<dbReference type="Proteomes" id="UP000033428">
    <property type="component" value="Unassembled WGS sequence"/>
</dbReference>
<gene>
    <name evidence="1" type="ORF">OMAG_001494</name>
</gene>
<protein>
    <recommendedName>
        <fullName evidence="3">Transposase</fullName>
    </recommendedName>
</protein>
<keyword evidence="2" id="KW-1185">Reference proteome</keyword>
<evidence type="ECO:0000313" key="1">
    <source>
        <dbReference type="EMBL" id="KJJ84642.1"/>
    </source>
</evidence>
<dbReference type="AlphaFoldDB" id="A0A0F0CMY6"/>
<evidence type="ECO:0008006" key="3">
    <source>
        <dbReference type="Google" id="ProtNLM"/>
    </source>
</evidence>
<evidence type="ECO:0000313" key="2">
    <source>
        <dbReference type="Proteomes" id="UP000033428"/>
    </source>
</evidence>
<proteinExistence type="predicted"/>
<reference evidence="1 2" key="1">
    <citation type="submission" date="2015-02" db="EMBL/GenBank/DDBJ databases">
        <title>Single-cell genomics of uncultivated deep-branching MTB reveals a conserved set of magnetosome genes.</title>
        <authorList>
            <person name="Kolinko S."/>
            <person name="Richter M."/>
            <person name="Glockner F.O."/>
            <person name="Brachmann A."/>
            <person name="Schuler D."/>
        </authorList>
    </citation>
    <scope>NUCLEOTIDE SEQUENCE [LARGE SCALE GENOMIC DNA]</scope>
    <source>
        <strain evidence="1">SKK-01</strain>
    </source>
</reference>
<accession>A0A0F0CMY6</accession>